<proteinExistence type="inferred from homology"/>
<keyword evidence="3 14" id="KW-0808">Transferase</keyword>
<dbReference type="SUPFAM" id="SSF56112">
    <property type="entry name" value="Protein kinase-like (PK-like)"/>
    <property type="match status" value="1"/>
</dbReference>
<keyword evidence="4 9" id="KW-0547">Nucleotide-binding</keyword>
<comment type="catalytic activity">
    <reaction evidence="7">
        <text>L-threonyl-[protein] + ATP = O-phospho-L-threonyl-[protein] + ADP + H(+)</text>
        <dbReference type="Rhea" id="RHEA:46608"/>
        <dbReference type="Rhea" id="RHEA-COMP:11060"/>
        <dbReference type="Rhea" id="RHEA-COMP:11605"/>
        <dbReference type="ChEBI" id="CHEBI:15378"/>
        <dbReference type="ChEBI" id="CHEBI:30013"/>
        <dbReference type="ChEBI" id="CHEBI:30616"/>
        <dbReference type="ChEBI" id="CHEBI:61977"/>
        <dbReference type="ChEBI" id="CHEBI:456216"/>
        <dbReference type="EC" id="2.7.11.1"/>
    </reaction>
</comment>
<evidence type="ECO:0000256" key="12">
    <source>
        <dbReference type="SAM" id="Phobius"/>
    </source>
</evidence>
<comment type="similarity">
    <text evidence="10">Belongs to the protein kinase superfamily.</text>
</comment>
<dbReference type="InterPro" id="IPR011009">
    <property type="entry name" value="Kinase-like_dom_sf"/>
</dbReference>
<name>B9SXQ3_RICCO</name>
<dbReference type="GO" id="GO:0004672">
    <property type="term" value="F:protein kinase activity"/>
    <property type="evidence" value="ECO:0000318"/>
    <property type="project" value="GO_Central"/>
</dbReference>
<dbReference type="Pfam" id="PF07714">
    <property type="entry name" value="PK_Tyr_Ser-Thr"/>
    <property type="match status" value="1"/>
</dbReference>
<dbReference type="InterPro" id="IPR017441">
    <property type="entry name" value="Protein_kinase_ATP_BS"/>
</dbReference>
<evidence type="ECO:0000256" key="3">
    <source>
        <dbReference type="ARBA" id="ARBA00022679"/>
    </source>
</evidence>
<gene>
    <name evidence="14" type="ORF">RCOM_0004130</name>
</gene>
<reference evidence="15" key="1">
    <citation type="journal article" date="2010" name="Nat. Biotechnol.">
        <title>Draft genome sequence of the oilseed species Ricinus communis.</title>
        <authorList>
            <person name="Chan A.P."/>
            <person name="Crabtree J."/>
            <person name="Zhao Q."/>
            <person name="Lorenzi H."/>
            <person name="Orvis J."/>
            <person name="Puiu D."/>
            <person name="Melake-Berhan A."/>
            <person name="Jones K.M."/>
            <person name="Redman J."/>
            <person name="Chen G."/>
            <person name="Cahoon E.B."/>
            <person name="Gedil M."/>
            <person name="Stanke M."/>
            <person name="Haas B.J."/>
            <person name="Wortman J.R."/>
            <person name="Fraser-Liggett C.M."/>
            <person name="Ravel J."/>
            <person name="Rabinowicz P.D."/>
        </authorList>
    </citation>
    <scope>NUCLEOTIDE SEQUENCE [LARGE SCALE GENOMIC DNA]</scope>
    <source>
        <strain evidence="15">cv. Hale</strain>
    </source>
</reference>
<dbReference type="EMBL" id="EQ974230">
    <property type="protein sequence ID" value="EEF31632.1"/>
    <property type="molecule type" value="Genomic_DNA"/>
</dbReference>
<keyword evidence="12" id="KW-0472">Membrane</keyword>
<keyword evidence="5" id="KW-0418">Kinase</keyword>
<dbReference type="PANTHER" id="PTHR46008:SF48">
    <property type="entry name" value="PROTEIN KINASE DOMAIN-CONTAINING PROTEIN"/>
    <property type="match status" value="1"/>
</dbReference>
<dbReference type="Gene3D" id="3.30.200.20">
    <property type="entry name" value="Phosphorylase Kinase, domain 1"/>
    <property type="match status" value="1"/>
</dbReference>
<sequence length="386" mass="43272">MSFSTPKQVGIVATGIVVISCGLLCPCFYRKRKATSHDVLAKDPISMDSVSSFDNSVSEKVPPSPLRVPPSPKFSMSPKLSRVGSIHLNLNQVARATQNFSRSLQIGEGGFGTVYRAQLEDGQVVAIKRAKKENYESLRTEFSSEVELLAKIDHRNLVKLLGFVDKGNERLIITEYVPNGTLREHLDGQRGKILDFNQRLEIAIDVAHALTYLHTYSEKQIIHRDVKSSNILLTESMRAKVADFGFAKLGPVDADQTHISTKVKGTVGYLDPEYMRTYQLTPKSDVYSFGILLLETLTGRRPVELKRPADERVTLRWAFRKYNEGTVVDMVDPLMEERVHVEVLVKMFALAIQCAAPIRSDRPDMKAVGEQLWAIRADYVKSPKHG</sequence>
<dbReference type="GO" id="GO:0106310">
    <property type="term" value="F:protein serine kinase activity"/>
    <property type="evidence" value="ECO:0007669"/>
    <property type="project" value="RHEA"/>
</dbReference>
<dbReference type="InterPro" id="IPR008271">
    <property type="entry name" value="Ser/Thr_kinase_AS"/>
</dbReference>
<dbReference type="GO" id="GO:0004674">
    <property type="term" value="F:protein serine/threonine kinase activity"/>
    <property type="evidence" value="ECO:0007669"/>
    <property type="project" value="UniProtKB-KW"/>
</dbReference>
<evidence type="ECO:0000256" key="5">
    <source>
        <dbReference type="ARBA" id="ARBA00022777"/>
    </source>
</evidence>
<dbReference type="InterPro" id="IPR001245">
    <property type="entry name" value="Ser-Thr/Tyr_kinase_cat_dom"/>
</dbReference>
<dbReference type="InParanoid" id="B9SXQ3"/>
<dbReference type="FunCoup" id="B9SXQ3">
    <property type="interactions" value="1590"/>
</dbReference>
<feature type="binding site" evidence="9">
    <location>
        <position position="132"/>
    </location>
    <ligand>
        <name>ATP</name>
        <dbReference type="ChEBI" id="CHEBI:30616"/>
    </ligand>
</feature>
<dbReference type="GO" id="GO:0005886">
    <property type="term" value="C:plasma membrane"/>
    <property type="evidence" value="ECO:0000318"/>
    <property type="project" value="GO_Central"/>
</dbReference>
<evidence type="ECO:0000256" key="7">
    <source>
        <dbReference type="ARBA" id="ARBA00047899"/>
    </source>
</evidence>
<evidence type="ECO:0000259" key="13">
    <source>
        <dbReference type="PROSITE" id="PS50011"/>
    </source>
</evidence>
<keyword evidence="12" id="KW-1133">Transmembrane helix</keyword>
<evidence type="ECO:0000256" key="8">
    <source>
        <dbReference type="ARBA" id="ARBA00048679"/>
    </source>
</evidence>
<dbReference type="AlphaFoldDB" id="B9SXQ3"/>
<dbReference type="PROSITE" id="PS51257">
    <property type="entry name" value="PROKAR_LIPOPROTEIN"/>
    <property type="match status" value="1"/>
</dbReference>
<evidence type="ECO:0000256" key="1">
    <source>
        <dbReference type="ARBA" id="ARBA00012513"/>
    </source>
</evidence>
<evidence type="ECO:0000313" key="15">
    <source>
        <dbReference type="Proteomes" id="UP000008311"/>
    </source>
</evidence>
<keyword evidence="12" id="KW-0812">Transmembrane</keyword>
<organism evidence="14 15">
    <name type="scientific">Ricinus communis</name>
    <name type="common">Castor bean</name>
    <dbReference type="NCBI Taxonomy" id="3988"/>
    <lineage>
        <taxon>Eukaryota</taxon>
        <taxon>Viridiplantae</taxon>
        <taxon>Streptophyta</taxon>
        <taxon>Embryophyta</taxon>
        <taxon>Tracheophyta</taxon>
        <taxon>Spermatophyta</taxon>
        <taxon>Magnoliopsida</taxon>
        <taxon>eudicotyledons</taxon>
        <taxon>Gunneridae</taxon>
        <taxon>Pentapetalae</taxon>
        <taxon>rosids</taxon>
        <taxon>fabids</taxon>
        <taxon>Malpighiales</taxon>
        <taxon>Euphorbiaceae</taxon>
        <taxon>Acalyphoideae</taxon>
        <taxon>Acalypheae</taxon>
        <taxon>Ricinus</taxon>
    </lineage>
</organism>
<dbReference type="PANTHER" id="PTHR46008">
    <property type="entry name" value="LEAF RUST 10 DISEASE-RESISTANCE LOCUS RECEPTOR-LIKE PROTEIN KINASE-LIKE 1.4"/>
    <property type="match status" value="1"/>
</dbReference>
<keyword evidence="2 10" id="KW-0723">Serine/threonine-protein kinase</keyword>
<keyword evidence="15" id="KW-1185">Reference proteome</keyword>
<dbReference type="Proteomes" id="UP000008311">
    <property type="component" value="Unassembled WGS sequence"/>
</dbReference>
<dbReference type="FunFam" id="3.30.200.20:FF:000340">
    <property type="entry name" value="Calmodulin-binding receptor-like cytoplasmic kinase 3"/>
    <property type="match status" value="1"/>
</dbReference>
<protein>
    <recommendedName>
        <fullName evidence="1">non-specific serine/threonine protein kinase</fullName>
        <ecNumber evidence="1">2.7.11.1</ecNumber>
    </recommendedName>
</protein>
<feature type="domain" description="Protein kinase" evidence="13">
    <location>
        <begin position="100"/>
        <end position="374"/>
    </location>
</feature>
<dbReference type="FunFam" id="1.10.510.10:FF:000300">
    <property type="entry name" value="Calmodulin-binding receptor-like cytoplasmic kinase 3"/>
    <property type="match status" value="1"/>
</dbReference>
<evidence type="ECO:0000256" key="9">
    <source>
        <dbReference type="PROSITE-ProRule" id="PRU10141"/>
    </source>
</evidence>
<feature type="compositionally biased region" description="Pro residues" evidence="11">
    <location>
        <begin position="62"/>
        <end position="72"/>
    </location>
</feature>
<accession>B9SXQ3</accession>
<dbReference type="EC" id="2.7.11.1" evidence="1"/>
<dbReference type="Gene3D" id="1.10.510.10">
    <property type="entry name" value="Transferase(Phosphotransferase) domain 1"/>
    <property type="match status" value="1"/>
</dbReference>
<evidence type="ECO:0000256" key="4">
    <source>
        <dbReference type="ARBA" id="ARBA00022741"/>
    </source>
</evidence>
<dbReference type="PROSITE" id="PS50011">
    <property type="entry name" value="PROTEIN_KINASE_DOM"/>
    <property type="match status" value="1"/>
</dbReference>
<dbReference type="STRING" id="3988.B9SXQ3"/>
<dbReference type="PROSITE" id="PS00108">
    <property type="entry name" value="PROTEIN_KINASE_ST"/>
    <property type="match status" value="1"/>
</dbReference>
<dbReference type="CDD" id="cd14066">
    <property type="entry name" value="STKc_IRAK"/>
    <property type="match status" value="1"/>
</dbReference>
<comment type="catalytic activity">
    <reaction evidence="8">
        <text>L-seryl-[protein] + ATP = O-phospho-L-seryl-[protein] + ADP + H(+)</text>
        <dbReference type="Rhea" id="RHEA:17989"/>
        <dbReference type="Rhea" id="RHEA-COMP:9863"/>
        <dbReference type="Rhea" id="RHEA-COMP:11604"/>
        <dbReference type="ChEBI" id="CHEBI:15378"/>
        <dbReference type="ChEBI" id="CHEBI:29999"/>
        <dbReference type="ChEBI" id="CHEBI:30616"/>
        <dbReference type="ChEBI" id="CHEBI:83421"/>
        <dbReference type="ChEBI" id="CHEBI:456216"/>
        <dbReference type="EC" id="2.7.11.1"/>
    </reaction>
</comment>
<evidence type="ECO:0000256" key="11">
    <source>
        <dbReference type="SAM" id="MobiDB-lite"/>
    </source>
</evidence>
<evidence type="ECO:0000256" key="2">
    <source>
        <dbReference type="ARBA" id="ARBA00022527"/>
    </source>
</evidence>
<keyword evidence="6 9" id="KW-0067">ATP-binding</keyword>
<dbReference type="SMART" id="SM00220">
    <property type="entry name" value="S_TKc"/>
    <property type="match status" value="1"/>
</dbReference>
<evidence type="ECO:0000256" key="6">
    <source>
        <dbReference type="ARBA" id="ARBA00022840"/>
    </source>
</evidence>
<feature type="transmembrane region" description="Helical" evidence="12">
    <location>
        <begin position="12"/>
        <end position="29"/>
    </location>
</feature>
<feature type="region of interest" description="Disordered" evidence="11">
    <location>
        <begin position="52"/>
        <end position="73"/>
    </location>
</feature>
<evidence type="ECO:0000256" key="10">
    <source>
        <dbReference type="RuleBase" id="RU000304"/>
    </source>
</evidence>
<evidence type="ECO:0000313" key="14">
    <source>
        <dbReference type="EMBL" id="EEF31632.1"/>
    </source>
</evidence>
<dbReference type="PROSITE" id="PS00107">
    <property type="entry name" value="PROTEIN_KINASE_ATP"/>
    <property type="match status" value="1"/>
</dbReference>
<dbReference type="GO" id="GO:0005524">
    <property type="term" value="F:ATP binding"/>
    <property type="evidence" value="ECO:0007669"/>
    <property type="project" value="UniProtKB-UniRule"/>
</dbReference>
<dbReference type="eggNOG" id="KOG1187">
    <property type="taxonomic scope" value="Eukaryota"/>
</dbReference>
<dbReference type="InterPro" id="IPR000719">
    <property type="entry name" value="Prot_kinase_dom"/>
</dbReference>